<feature type="chain" id="PRO_5041456680" description="DUF5666 domain-containing protein" evidence="1">
    <location>
        <begin position="30"/>
        <end position="150"/>
    </location>
</feature>
<name>A0AA47EHN0_9CLOT</name>
<organism evidence="2 3">
    <name type="scientific">Clostridium estertheticum</name>
    <dbReference type="NCBI Taxonomy" id="238834"/>
    <lineage>
        <taxon>Bacteria</taxon>
        <taxon>Bacillati</taxon>
        <taxon>Bacillota</taxon>
        <taxon>Clostridia</taxon>
        <taxon>Eubacteriales</taxon>
        <taxon>Clostridiaceae</taxon>
        <taxon>Clostridium</taxon>
    </lineage>
</organism>
<feature type="signal peptide" evidence="1">
    <location>
        <begin position="1"/>
        <end position="29"/>
    </location>
</feature>
<dbReference type="RefSeq" id="WP_216122763.1">
    <property type="nucleotide sequence ID" value="NZ_CP086239.1"/>
</dbReference>
<evidence type="ECO:0000313" key="2">
    <source>
        <dbReference type="EMBL" id="WAG60402.1"/>
    </source>
</evidence>
<keyword evidence="1" id="KW-0732">Signal</keyword>
<proteinExistence type="predicted"/>
<evidence type="ECO:0008006" key="4">
    <source>
        <dbReference type="Google" id="ProtNLM"/>
    </source>
</evidence>
<reference evidence="2" key="1">
    <citation type="submission" date="2021-11" db="EMBL/GenBank/DDBJ databases">
        <title>Clostridia strains as spoilage organisms.</title>
        <authorList>
            <person name="Wambui J."/>
            <person name="Stevens M.J.A."/>
            <person name="Stephan R."/>
        </authorList>
    </citation>
    <scope>NUCLEOTIDE SEQUENCE</scope>
    <source>
        <strain evidence="2">CF009</strain>
    </source>
</reference>
<dbReference type="AlphaFoldDB" id="A0AA47EHN0"/>
<dbReference type="Proteomes" id="UP001164733">
    <property type="component" value="Chromosome"/>
</dbReference>
<accession>A0AA47EHN0</accession>
<dbReference type="EMBL" id="CP086239">
    <property type="protein sequence ID" value="WAG60402.1"/>
    <property type="molecule type" value="Genomic_DNA"/>
</dbReference>
<evidence type="ECO:0000256" key="1">
    <source>
        <dbReference type="SAM" id="SignalP"/>
    </source>
</evidence>
<sequence length="150" mass="15548">MKSKRIKIKLMTGILLASMAISTSNIAFAANTVTGTKLGAVTTEAITSTQNTVAHTALSSIIPNEEETSVIATVKAAPFGAIINATSIKKEATKYQVFDGTKIISTIANLGTNTTIFPGKSVGDVVTIKLLNAAGTIVSTISVTLISYSR</sequence>
<evidence type="ECO:0000313" key="3">
    <source>
        <dbReference type="Proteomes" id="UP001164733"/>
    </source>
</evidence>
<gene>
    <name evidence="2" type="ORF">LL038_23235</name>
</gene>
<protein>
    <recommendedName>
        <fullName evidence="4">DUF5666 domain-containing protein</fullName>
    </recommendedName>
</protein>